<sequence>MFAARCQQPQTWLGSDVSHSALKNDMHVLLKFAIDGMFIDGTRKIEPSRNKQTSQAGKDDNRAVMLIPGKSGAVEGK</sequence>
<feature type="region of interest" description="Disordered" evidence="1">
    <location>
        <begin position="45"/>
        <end position="77"/>
    </location>
</feature>
<dbReference type="Proteomes" id="UP000028702">
    <property type="component" value="Unassembled WGS sequence"/>
</dbReference>
<dbReference type="RefSeq" id="WP_045448708.1">
    <property type="nucleotide sequence ID" value="NZ_BBIO01000017.1"/>
</dbReference>
<organism evidence="2 3">
    <name type="scientific">Tepidicaulis marinus</name>
    <dbReference type="NCBI Taxonomy" id="1333998"/>
    <lineage>
        <taxon>Bacteria</taxon>
        <taxon>Pseudomonadati</taxon>
        <taxon>Pseudomonadota</taxon>
        <taxon>Alphaproteobacteria</taxon>
        <taxon>Hyphomicrobiales</taxon>
        <taxon>Parvibaculaceae</taxon>
        <taxon>Tepidicaulis</taxon>
    </lineage>
</organism>
<comment type="caution">
    <text evidence="2">The sequence shown here is derived from an EMBL/GenBank/DDBJ whole genome shotgun (WGS) entry which is preliminary data.</text>
</comment>
<protein>
    <submittedName>
        <fullName evidence="2">TetR family transcriptional regulator</fullName>
    </submittedName>
</protein>
<dbReference type="AlphaFoldDB" id="A0A081BE16"/>
<evidence type="ECO:0000313" key="2">
    <source>
        <dbReference type="EMBL" id="GAK46284.1"/>
    </source>
</evidence>
<evidence type="ECO:0000256" key="1">
    <source>
        <dbReference type="SAM" id="MobiDB-lite"/>
    </source>
</evidence>
<evidence type="ECO:0000313" key="3">
    <source>
        <dbReference type="Proteomes" id="UP000028702"/>
    </source>
</evidence>
<keyword evidence="3" id="KW-1185">Reference proteome</keyword>
<proteinExistence type="predicted"/>
<dbReference type="eggNOG" id="COG1309">
    <property type="taxonomic scope" value="Bacteria"/>
</dbReference>
<accession>A0A081BE16</accession>
<gene>
    <name evidence="2" type="ORF">M2A_2783</name>
</gene>
<reference evidence="2 3" key="1">
    <citation type="submission" date="2014-07" db="EMBL/GenBank/DDBJ databases">
        <title>Tepidicaulis marinum gen. nov., sp. nov., a novel marine bacterium denitrifying nitrate to nitrous oxide strictly under microaerobic conditions.</title>
        <authorList>
            <person name="Takeuchi M."/>
            <person name="Yamagishi T."/>
            <person name="Kamagata Y."/>
            <person name="Oshima K."/>
            <person name="Hattori M."/>
            <person name="Katayama T."/>
            <person name="Hanada S."/>
            <person name="Tamaki H."/>
            <person name="Marumo K."/>
            <person name="Maeda H."/>
            <person name="Nedachi M."/>
            <person name="Iwasaki W."/>
            <person name="Suwa Y."/>
            <person name="Sakata S."/>
        </authorList>
    </citation>
    <scope>NUCLEOTIDE SEQUENCE [LARGE SCALE GENOMIC DNA]</scope>
    <source>
        <strain evidence="2 3">MA2</strain>
    </source>
</reference>
<dbReference type="EMBL" id="BBIO01000017">
    <property type="protein sequence ID" value="GAK46284.1"/>
    <property type="molecule type" value="Genomic_DNA"/>
</dbReference>
<name>A0A081BE16_9HYPH</name>